<organism evidence="1 2">
    <name type="scientific">Fibrobacter succinogenes (strain ATCC 19169 / S85)</name>
    <dbReference type="NCBI Taxonomy" id="59374"/>
    <lineage>
        <taxon>Bacteria</taxon>
        <taxon>Pseudomonadati</taxon>
        <taxon>Fibrobacterota</taxon>
        <taxon>Fibrobacteria</taxon>
        <taxon>Fibrobacterales</taxon>
        <taxon>Fibrobacteraceae</taxon>
        <taxon>Fibrobacter</taxon>
    </lineage>
</organism>
<dbReference type="EMBL" id="CP001792">
    <property type="protein sequence ID" value="ACX74968.1"/>
    <property type="molecule type" value="Genomic_DNA"/>
</dbReference>
<dbReference type="RefSeq" id="WP_015732003.1">
    <property type="nucleotide sequence ID" value="NC_013410.1"/>
</dbReference>
<name>A0ABN3YTT1_FIBSS</name>
<evidence type="ECO:0008006" key="3">
    <source>
        <dbReference type="Google" id="ProtNLM"/>
    </source>
</evidence>
<keyword evidence="2" id="KW-1185">Reference proteome</keyword>
<proteinExistence type="predicted"/>
<protein>
    <recommendedName>
        <fullName evidence="3">Lipoprotein</fullName>
    </recommendedName>
</protein>
<dbReference type="Proteomes" id="UP000001497">
    <property type="component" value="Chromosome"/>
</dbReference>
<accession>A0ABN3YTT1</accession>
<gene>
    <name evidence="1" type="ordered locus">Fisuc_1370</name>
</gene>
<reference evidence="1" key="1">
    <citation type="submission" date="2009-10" db="EMBL/GenBank/DDBJ databases">
        <title>Complete sequence of Fibrobacter succinogenes subsp. succinogenes S85.</title>
        <authorList>
            <consortium name="US DOE Joint Genome Institute"/>
            <person name="Lucas S."/>
            <person name="Copeland A."/>
            <person name="Lapidus A."/>
            <person name="Glavina del Rio T."/>
            <person name="Tice H."/>
            <person name="Bruce D."/>
            <person name="Goodwin L."/>
            <person name="Pitluck S."/>
            <person name="Chertkov O."/>
            <person name="Detter J.C."/>
            <person name="Han C."/>
            <person name="Tapia R."/>
            <person name="Larimer F."/>
            <person name="Land M."/>
            <person name="Hauser L."/>
            <person name="Kyrpides N."/>
            <person name="Mikhailova N."/>
            <person name="Weimer P.J."/>
            <person name="Stevenson D.M."/>
            <person name="Boyum J."/>
            <person name="Brumm P.I."/>
            <person name="Mead D."/>
        </authorList>
    </citation>
    <scope>NUCLEOTIDE SEQUENCE [LARGE SCALE GENOMIC DNA]</scope>
    <source>
        <strain evidence="1">S85</strain>
    </source>
</reference>
<evidence type="ECO:0000313" key="2">
    <source>
        <dbReference type="Proteomes" id="UP000001497"/>
    </source>
</evidence>
<sequence length="240" mass="27496">MSFATQSFAHSFASVKRILLCSLALILAACDQEAPPPLQYKEAHLEFIDFLKTITIAESECKNKGESYCVPSMRVGAEPWSKIQWYTEYTEEIPYSKDPMKPYGTGRKGEVYLSVDGKPTNLDLDTVLKPQPWSVTVTGPNVKLVYHVFLCSSYFVEDYVDFGEYLVNKGWAKRVEVPPQDSISEIPCIVSWYKIKLKGRNPIWMGILNDSGSTLGFQRIRFDYEKPTENDFWCREPEDE</sequence>
<evidence type="ECO:0000313" key="1">
    <source>
        <dbReference type="EMBL" id="ACX74968.1"/>
    </source>
</evidence>